<dbReference type="Proteomes" id="UP000059680">
    <property type="component" value="Chromosome 4"/>
</dbReference>
<evidence type="ECO:0000313" key="1">
    <source>
        <dbReference type="EMBL" id="BAS89083.1"/>
    </source>
</evidence>
<dbReference type="AlphaFoldDB" id="A0A0P0W9X6"/>
<gene>
    <name evidence="1" type="ordered locus">Os04g0406101</name>
    <name evidence="1" type="ORF">OSNPB_040406101</name>
</gene>
<accession>A0A0P0W9X6</accession>
<dbReference type="EMBL" id="AP014960">
    <property type="protein sequence ID" value="BAS89083.1"/>
    <property type="molecule type" value="Genomic_DNA"/>
</dbReference>
<sequence length="96" mass="11214">MDIAHPEQANNRRKRLAIDRKFRINTTERIVHRLVNLSLDRDHQQAGSHVFAKASFAAMEVQIKSVQAMMPVISRLDLDRWRRQGQRPPCATVRTR</sequence>
<reference evidence="2" key="1">
    <citation type="journal article" date="2005" name="Nature">
        <title>The map-based sequence of the rice genome.</title>
        <authorList>
            <consortium name="International rice genome sequencing project (IRGSP)"/>
            <person name="Matsumoto T."/>
            <person name="Wu J."/>
            <person name="Kanamori H."/>
            <person name="Katayose Y."/>
            <person name="Fujisawa M."/>
            <person name="Namiki N."/>
            <person name="Mizuno H."/>
            <person name="Yamamoto K."/>
            <person name="Antonio B.A."/>
            <person name="Baba T."/>
            <person name="Sakata K."/>
            <person name="Nagamura Y."/>
            <person name="Aoki H."/>
            <person name="Arikawa K."/>
            <person name="Arita K."/>
            <person name="Bito T."/>
            <person name="Chiden Y."/>
            <person name="Fujitsuka N."/>
            <person name="Fukunaka R."/>
            <person name="Hamada M."/>
            <person name="Harada C."/>
            <person name="Hayashi A."/>
            <person name="Hijishita S."/>
            <person name="Honda M."/>
            <person name="Hosokawa S."/>
            <person name="Ichikawa Y."/>
            <person name="Idonuma A."/>
            <person name="Iijima M."/>
            <person name="Ikeda M."/>
            <person name="Ikeno M."/>
            <person name="Ito K."/>
            <person name="Ito S."/>
            <person name="Ito T."/>
            <person name="Ito Y."/>
            <person name="Ito Y."/>
            <person name="Iwabuchi A."/>
            <person name="Kamiya K."/>
            <person name="Karasawa W."/>
            <person name="Kurita K."/>
            <person name="Katagiri S."/>
            <person name="Kikuta A."/>
            <person name="Kobayashi H."/>
            <person name="Kobayashi N."/>
            <person name="Machita K."/>
            <person name="Maehara T."/>
            <person name="Masukawa M."/>
            <person name="Mizubayashi T."/>
            <person name="Mukai Y."/>
            <person name="Nagasaki H."/>
            <person name="Nagata Y."/>
            <person name="Naito S."/>
            <person name="Nakashima M."/>
            <person name="Nakama Y."/>
            <person name="Nakamichi Y."/>
            <person name="Nakamura M."/>
            <person name="Meguro A."/>
            <person name="Negishi M."/>
            <person name="Ohta I."/>
            <person name="Ohta T."/>
            <person name="Okamoto M."/>
            <person name="Ono N."/>
            <person name="Saji S."/>
            <person name="Sakaguchi M."/>
            <person name="Sakai K."/>
            <person name="Shibata M."/>
            <person name="Shimokawa T."/>
            <person name="Song J."/>
            <person name="Takazaki Y."/>
            <person name="Terasawa K."/>
            <person name="Tsugane M."/>
            <person name="Tsuji K."/>
            <person name="Ueda S."/>
            <person name="Waki K."/>
            <person name="Yamagata H."/>
            <person name="Yamamoto M."/>
            <person name="Yamamoto S."/>
            <person name="Yamane H."/>
            <person name="Yoshiki S."/>
            <person name="Yoshihara R."/>
            <person name="Yukawa K."/>
            <person name="Zhong H."/>
            <person name="Yano M."/>
            <person name="Yuan Q."/>
            <person name="Ouyang S."/>
            <person name="Liu J."/>
            <person name="Jones K.M."/>
            <person name="Gansberger K."/>
            <person name="Moffat K."/>
            <person name="Hill J."/>
            <person name="Bera J."/>
            <person name="Fadrosh D."/>
            <person name="Jin S."/>
            <person name="Johri S."/>
            <person name="Kim M."/>
            <person name="Overton L."/>
            <person name="Reardon M."/>
            <person name="Tsitrin T."/>
            <person name="Vuong H."/>
            <person name="Weaver B."/>
            <person name="Ciecko A."/>
            <person name="Tallon L."/>
            <person name="Jackson J."/>
            <person name="Pai G."/>
            <person name="Aken S.V."/>
            <person name="Utterback T."/>
            <person name="Reidmuller S."/>
            <person name="Feldblyum T."/>
            <person name="Hsiao J."/>
            <person name="Zismann V."/>
            <person name="Iobst S."/>
            <person name="de Vazeille A.R."/>
            <person name="Buell C.R."/>
            <person name="Ying K."/>
            <person name="Li Y."/>
            <person name="Lu T."/>
            <person name="Huang Y."/>
            <person name="Zhao Q."/>
            <person name="Feng Q."/>
            <person name="Zhang L."/>
            <person name="Zhu J."/>
            <person name="Weng Q."/>
            <person name="Mu J."/>
            <person name="Lu Y."/>
            <person name="Fan D."/>
            <person name="Liu Y."/>
            <person name="Guan J."/>
            <person name="Zhang Y."/>
            <person name="Yu S."/>
            <person name="Liu X."/>
            <person name="Zhang Y."/>
            <person name="Hong G."/>
            <person name="Han B."/>
            <person name="Choisne N."/>
            <person name="Demange N."/>
            <person name="Orjeda G."/>
            <person name="Samain S."/>
            <person name="Cattolico L."/>
            <person name="Pelletier E."/>
            <person name="Couloux A."/>
            <person name="Segurens B."/>
            <person name="Wincker P."/>
            <person name="D'Hont A."/>
            <person name="Scarpelli C."/>
            <person name="Weissenbach J."/>
            <person name="Salanoubat M."/>
            <person name="Quetier F."/>
            <person name="Yu Y."/>
            <person name="Kim H.R."/>
            <person name="Rambo T."/>
            <person name="Currie J."/>
            <person name="Collura K."/>
            <person name="Luo M."/>
            <person name="Yang T."/>
            <person name="Ammiraju J.S.S."/>
            <person name="Engler F."/>
            <person name="Soderlund C."/>
            <person name="Wing R.A."/>
            <person name="Palmer L.E."/>
            <person name="de la Bastide M."/>
            <person name="Spiegel L."/>
            <person name="Nascimento L."/>
            <person name="Zutavern T."/>
            <person name="O'Shaughnessy A."/>
            <person name="Dike S."/>
            <person name="Dedhia N."/>
            <person name="Preston R."/>
            <person name="Balija V."/>
            <person name="McCombie W.R."/>
            <person name="Chow T."/>
            <person name="Chen H."/>
            <person name="Chung M."/>
            <person name="Chen C."/>
            <person name="Shaw J."/>
            <person name="Wu H."/>
            <person name="Hsiao K."/>
            <person name="Chao Y."/>
            <person name="Chu M."/>
            <person name="Cheng C."/>
            <person name="Hour A."/>
            <person name="Lee P."/>
            <person name="Lin S."/>
            <person name="Lin Y."/>
            <person name="Liou J."/>
            <person name="Liu S."/>
            <person name="Hsing Y."/>
            <person name="Raghuvanshi S."/>
            <person name="Mohanty A."/>
            <person name="Bharti A.K."/>
            <person name="Gaur A."/>
            <person name="Gupta V."/>
            <person name="Kumar D."/>
            <person name="Ravi V."/>
            <person name="Vij S."/>
            <person name="Kapur A."/>
            <person name="Khurana P."/>
            <person name="Khurana P."/>
            <person name="Khurana J.P."/>
            <person name="Tyagi A.K."/>
            <person name="Gaikwad K."/>
            <person name="Singh A."/>
            <person name="Dalal V."/>
            <person name="Srivastava S."/>
            <person name="Dixit A."/>
            <person name="Pal A.K."/>
            <person name="Ghazi I.A."/>
            <person name="Yadav M."/>
            <person name="Pandit A."/>
            <person name="Bhargava A."/>
            <person name="Sureshbabu K."/>
            <person name="Batra K."/>
            <person name="Sharma T.R."/>
            <person name="Mohapatra T."/>
            <person name="Singh N.K."/>
            <person name="Messing J."/>
            <person name="Nelson A.B."/>
            <person name="Fuks G."/>
            <person name="Kavchok S."/>
            <person name="Keizer G."/>
            <person name="Linton E."/>
            <person name="Llaca V."/>
            <person name="Song R."/>
            <person name="Tanyolac B."/>
            <person name="Young S."/>
            <person name="Ho-Il K."/>
            <person name="Hahn J.H."/>
            <person name="Sangsakoo G."/>
            <person name="Vanavichit A."/>
            <person name="de Mattos Luiz.A.T."/>
            <person name="Zimmer P.D."/>
            <person name="Malone G."/>
            <person name="Dellagostin O."/>
            <person name="de Oliveira A.C."/>
            <person name="Bevan M."/>
            <person name="Bancroft I."/>
            <person name="Minx P."/>
            <person name="Cordum H."/>
            <person name="Wilson R."/>
            <person name="Cheng Z."/>
            <person name="Jin W."/>
            <person name="Jiang J."/>
            <person name="Leong S.A."/>
            <person name="Iwama H."/>
            <person name="Gojobori T."/>
            <person name="Itoh T."/>
            <person name="Niimura Y."/>
            <person name="Fujii Y."/>
            <person name="Habara T."/>
            <person name="Sakai H."/>
            <person name="Sato Y."/>
            <person name="Wilson G."/>
            <person name="Kumar K."/>
            <person name="McCouch S."/>
            <person name="Juretic N."/>
            <person name="Hoen D."/>
            <person name="Wright S."/>
            <person name="Bruskiewich R."/>
            <person name="Bureau T."/>
            <person name="Miyao A."/>
            <person name="Hirochika H."/>
            <person name="Nishikawa T."/>
            <person name="Kadowaki K."/>
            <person name="Sugiura M."/>
            <person name="Burr B."/>
            <person name="Sasaki T."/>
        </authorList>
    </citation>
    <scope>NUCLEOTIDE SEQUENCE [LARGE SCALE GENOMIC DNA]</scope>
    <source>
        <strain evidence="2">cv. Nipponbare</strain>
    </source>
</reference>
<organism evidence="1 2">
    <name type="scientific">Oryza sativa subsp. japonica</name>
    <name type="common">Rice</name>
    <dbReference type="NCBI Taxonomy" id="39947"/>
    <lineage>
        <taxon>Eukaryota</taxon>
        <taxon>Viridiplantae</taxon>
        <taxon>Streptophyta</taxon>
        <taxon>Embryophyta</taxon>
        <taxon>Tracheophyta</taxon>
        <taxon>Spermatophyta</taxon>
        <taxon>Magnoliopsida</taxon>
        <taxon>Liliopsida</taxon>
        <taxon>Poales</taxon>
        <taxon>Poaceae</taxon>
        <taxon>BOP clade</taxon>
        <taxon>Oryzoideae</taxon>
        <taxon>Oryzeae</taxon>
        <taxon>Oryzinae</taxon>
        <taxon>Oryza</taxon>
        <taxon>Oryza sativa</taxon>
    </lineage>
</organism>
<protein>
    <submittedName>
        <fullName evidence="1">Os04g0406101 protein</fullName>
    </submittedName>
</protein>
<dbReference type="InParanoid" id="A0A0P0W9X6"/>
<dbReference type="PaxDb" id="39947-A0A0P0W9X6"/>
<keyword evidence="2" id="KW-1185">Reference proteome</keyword>
<proteinExistence type="predicted"/>
<reference evidence="1 2" key="3">
    <citation type="journal article" date="2013" name="Rice">
        <title>Improvement of the Oryza sativa Nipponbare reference genome using next generation sequence and optical map data.</title>
        <authorList>
            <person name="Kawahara Y."/>
            <person name="de la Bastide M."/>
            <person name="Hamilton J.P."/>
            <person name="Kanamori H."/>
            <person name="McCombie W.R."/>
            <person name="Ouyang S."/>
            <person name="Schwartz D.C."/>
            <person name="Tanaka T."/>
            <person name="Wu J."/>
            <person name="Zhou S."/>
            <person name="Childs K.L."/>
            <person name="Davidson R.M."/>
            <person name="Lin H."/>
            <person name="Quesada-Ocampo L."/>
            <person name="Vaillancourt B."/>
            <person name="Sakai H."/>
            <person name="Lee S.S."/>
            <person name="Kim J."/>
            <person name="Numa H."/>
            <person name="Itoh T."/>
            <person name="Buell C.R."/>
            <person name="Matsumoto T."/>
        </authorList>
    </citation>
    <scope>NUCLEOTIDE SEQUENCE [LARGE SCALE GENOMIC DNA]</scope>
    <source>
        <strain evidence="2">cv. Nipponbare</strain>
    </source>
</reference>
<reference evidence="1 2" key="2">
    <citation type="journal article" date="2013" name="Plant Cell Physiol.">
        <title>Rice Annotation Project Database (RAP-DB): an integrative and interactive database for rice genomics.</title>
        <authorList>
            <person name="Sakai H."/>
            <person name="Lee S.S."/>
            <person name="Tanaka T."/>
            <person name="Numa H."/>
            <person name="Kim J."/>
            <person name="Kawahara Y."/>
            <person name="Wakimoto H."/>
            <person name="Yang C.C."/>
            <person name="Iwamoto M."/>
            <person name="Abe T."/>
            <person name="Yamada Y."/>
            <person name="Muto A."/>
            <person name="Inokuchi H."/>
            <person name="Ikemura T."/>
            <person name="Matsumoto T."/>
            <person name="Sasaki T."/>
            <person name="Itoh T."/>
        </authorList>
    </citation>
    <scope>NUCLEOTIDE SEQUENCE [LARGE SCALE GENOMIC DNA]</scope>
    <source>
        <strain evidence="2">cv. Nipponbare</strain>
    </source>
</reference>
<name>A0A0P0W9X6_ORYSJ</name>
<evidence type="ECO:0000313" key="2">
    <source>
        <dbReference type="Proteomes" id="UP000059680"/>
    </source>
</evidence>